<name>A0A0E9U429_ANGAN</name>
<dbReference type="AlphaFoldDB" id="A0A0E9U429"/>
<organism evidence="1">
    <name type="scientific">Anguilla anguilla</name>
    <name type="common">European freshwater eel</name>
    <name type="synonym">Muraena anguilla</name>
    <dbReference type="NCBI Taxonomy" id="7936"/>
    <lineage>
        <taxon>Eukaryota</taxon>
        <taxon>Metazoa</taxon>
        <taxon>Chordata</taxon>
        <taxon>Craniata</taxon>
        <taxon>Vertebrata</taxon>
        <taxon>Euteleostomi</taxon>
        <taxon>Actinopterygii</taxon>
        <taxon>Neopterygii</taxon>
        <taxon>Teleostei</taxon>
        <taxon>Anguilliformes</taxon>
        <taxon>Anguillidae</taxon>
        <taxon>Anguilla</taxon>
    </lineage>
</organism>
<protein>
    <submittedName>
        <fullName evidence="1">Uncharacterized protein</fullName>
    </submittedName>
</protein>
<reference evidence="1" key="1">
    <citation type="submission" date="2014-11" db="EMBL/GenBank/DDBJ databases">
        <authorList>
            <person name="Amaro Gonzalez C."/>
        </authorList>
    </citation>
    <scope>NUCLEOTIDE SEQUENCE</scope>
</reference>
<accession>A0A0E9U429</accession>
<reference evidence="1" key="2">
    <citation type="journal article" date="2015" name="Fish Shellfish Immunol.">
        <title>Early steps in the European eel (Anguilla anguilla)-Vibrio vulnificus interaction in the gills: Role of the RtxA13 toxin.</title>
        <authorList>
            <person name="Callol A."/>
            <person name="Pajuelo D."/>
            <person name="Ebbesson L."/>
            <person name="Teles M."/>
            <person name="MacKenzie S."/>
            <person name="Amaro C."/>
        </authorList>
    </citation>
    <scope>NUCLEOTIDE SEQUENCE</scope>
</reference>
<proteinExistence type="predicted"/>
<sequence>MAKFQNPGCNFVLLGFCSRPQCLQYLMPGKF</sequence>
<dbReference type="EMBL" id="GBXM01048011">
    <property type="protein sequence ID" value="JAH60566.1"/>
    <property type="molecule type" value="Transcribed_RNA"/>
</dbReference>
<evidence type="ECO:0000313" key="1">
    <source>
        <dbReference type="EMBL" id="JAH60566.1"/>
    </source>
</evidence>